<dbReference type="Proteomes" id="UP000532440">
    <property type="component" value="Unassembled WGS sequence"/>
</dbReference>
<dbReference type="RefSeq" id="WP_183970369.1">
    <property type="nucleotide sequence ID" value="NZ_BAABEW010000020.1"/>
</dbReference>
<dbReference type="EMBL" id="JACHGB010000007">
    <property type="protein sequence ID" value="MBB5273596.1"/>
    <property type="molecule type" value="Genomic_DNA"/>
</dbReference>
<name>A0A7W8MA19_9BURK</name>
<evidence type="ECO:0000313" key="2">
    <source>
        <dbReference type="EMBL" id="MBB5273596.1"/>
    </source>
</evidence>
<evidence type="ECO:0000313" key="3">
    <source>
        <dbReference type="Proteomes" id="UP000532440"/>
    </source>
</evidence>
<sequence>MSAILCFVIASSISPAEAQLHPRRMNRGRLDMRRGATDTQRAAARKARAERRRRRTSARRAGWIVCTLLVAGGGIPGEVQGESQSRGRIVSVAVEGTALEVRLASGRRLSGADLTGASLTLVAPHGTVPQHVRIDAVAVDPRDPERETLLYQMSAVDPRTGRSESLCAPNAQGERWVFPLQGQWDREGNRLTDRGFTLACADWALGKCVRFGYKPWKTRADGTSLAPYHQACVRLVRADYCGGKGTTRDGMLIDIYDRLGIQQPDPDPKTHGLRFEAAWGPAGAVCVAHTRVTENMTLDQLATECPRLRGHLGEQACLPPKYGVYTGEALLYNSSR</sequence>
<organism evidence="2 3">
    <name type="scientific">Quisquiliibacterium transsilvanicum</name>
    <dbReference type="NCBI Taxonomy" id="1549638"/>
    <lineage>
        <taxon>Bacteria</taxon>
        <taxon>Pseudomonadati</taxon>
        <taxon>Pseudomonadota</taxon>
        <taxon>Betaproteobacteria</taxon>
        <taxon>Burkholderiales</taxon>
        <taxon>Burkholderiaceae</taxon>
        <taxon>Quisquiliibacterium</taxon>
    </lineage>
</organism>
<comment type="caution">
    <text evidence="2">The sequence shown here is derived from an EMBL/GenBank/DDBJ whole genome shotgun (WGS) entry which is preliminary data.</text>
</comment>
<accession>A0A7W8MA19</accession>
<reference evidence="2 3" key="1">
    <citation type="submission" date="2020-08" db="EMBL/GenBank/DDBJ databases">
        <title>Genomic Encyclopedia of Type Strains, Phase IV (KMG-IV): sequencing the most valuable type-strain genomes for metagenomic binning, comparative biology and taxonomic classification.</title>
        <authorList>
            <person name="Goeker M."/>
        </authorList>
    </citation>
    <scope>NUCLEOTIDE SEQUENCE [LARGE SCALE GENOMIC DNA]</scope>
    <source>
        <strain evidence="2 3">DSM 29781</strain>
    </source>
</reference>
<evidence type="ECO:0000259" key="1">
    <source>
        <dbReference type="Pfam" id="PF20032"/>
    </source>
</evidence>
<proteinExistence type="predicted"/>
<protein>
    <recommendedName>
        <fullName evidence="1">ADYC domain-containing protein</fullName>
    </recommendedName>
</protein>
<dbReference type="InterPro" id="IPR045426">
    <property type="entry name" value="ADYC"/>
</dbReference>
<feature type="domain" description="ADYC" evidence="1">
    <location>
        <begin position="111"/>
        <end position="292"/>
    </location>
</feature>
<keyword evidence="3" id="KW-1185">Reference proteome</keyword>
<dbReference type="Pfam" id="PF20032">
    <property type="entry name" value="ADYC"/>
    <property type="match status" value="1"/>
</dbReference>
<gene>
    <name evidence="2" type="ORF">HNQ70_003626</name>
</gene>
<dbReference type="AlphaFoldDB" id="A0A7W8MA19"/>